<name>A0A4R1HQ54_PSEEN</name>
<evidence type="ECO:0000313" key="3">
    <source>
        <dbReference type="Proteomes" id="UP000295560"/>
    </source>
</evidence>
<keyword evidence="1" id="KW-1133">Transmembrane helix</keyword>
<evidence type="ECO:0000313" key="2">
    <source>
        <dbReference type="EMBL" id="TCK22590.1"/>
    </source>
</evidence>
<keyword evidence="1" id="KW-0812">Transmembrane</keyword>
<sequence>MIVKGFAEMVVLAVLMAVLVVAGLVATAAVSRDTATRRREWKANAAAVRLRNEQRAHERDLRFGVPAPRQSREDSGYWLVDH</sequence>
<dbReference type="RefSeq" id="WP_132431563.1">
    <property type="nucleotide sequence ID" value="NZ_SMFZ01000002.1"/>
</dbReference>
<comment type="caution">
    <text evidence="2">The sequence shown here is derived from an EMBL/GenBank/DDBJ whole genome shotgun (WGS) entry which is preliminary data.</text>
</comment>
<dbReference type="EMBL" id="SMFZ01000002">
    <property type="protein sequence ID" value="TCK22590.1"/>
    <property type="molecule type" value="Genomic_DNA"/>
</dbReference>
<accession>A0A4R1HQ54</accession>
<dbReference type="Proteomes" id="UP000295560">
    <property type="component" value="Unassembled WGS sequence"/>
</dbReference>
<evidence type="ECO:0000256" key="1">
    <source>
        <dbReference type="SAM" id="Phobius"/>
    </source>
</evidence>
<protein>
    <submittedName>
        <fullName evidence="2">Uncharacterized protein</fullName>
    </submittedName>
</protein>
<keyword evidence="1" id="KW-0472">Membrane</keyword>
<reference evidence="2 3" key="1">
    <citation type="submission" date="2019-03" db="EMBL/GenBank/DDBJ databases">
        <title>Sequencing the genomes of 1000 actinobacteria strains.</title>
        <authorList>
            <person name="Klenk H.-P."/>
        </authorList>
    </citation>
    <scope>NUCLEOTIDE SEQUENCE [LARGE SCALE GENOMIC DNA]</scope>
    <source>
        <strain evidence="2 3">DSM 44969</strain>
    </source>
</reference>
<organism evidence="2 3">
    <name type="scientific">Pseudonocardia endophytica</name>
    <dbReference type="NCBI Taxonomy" id="401976"/>
    <lineage>
        <taxon>Bacteria</taxon>
        <taxon>Bacillati</taxon>
        <taxon>Actinomycetota</taxon>
        <taxon>Actinomycetes</taxon>
        <taxon>Pseudonocardiales</taxon>
        <taxon>Pseudonocardiaceae</taxon>
        <taxon>Pseudonocardia</taxon>
    </lineage>
</organism>
<feature type="transmembrane region" description="Helical" evidence="1">
    <location>
        <begin position="6"/>
        <end position="30"/>
    </location>
</feature>
<dbReference type="AlphaFoldDB" id="A0A4R1HQ54"/>
<proteinExistence type="predicted"/>
<keyword evidence="3" id="KW-1185">Reference proteome</keyword>
<gene>
    <name evidence="2" type="ORF">EV378_6597</name>
</gene>